<comment type="similarity">
    <text evidence="1 11">Belongs to the peptidase M1 family.</text>
</comment>
<dbReference type="Gene3D" id="1.10.390.10">
    <property type="entry name" value="Neutral Protease Domain 2"/>
    <property type="match status" value="1"/>
</dbReference>
<dbReference type="EC" id="3.4.11.-" evidence="11"/>
<dbReference type="InterPro" id="IPR034016">
    <property type="entry name" value="M1_APN-typ"/>
</dbReference>
<evidence type="ECO:0000313" key="16">
    <source>
        <dbReference type="Proteomes" id="UP001431209"/>
    </source>
</evidence>
<dbReference type="InterPro" id="IPR050344">
    <property type="entry name" value="Peptidase_M1_aminopeptidases"/>
</dbReference>
<feature type="domain" description="Aminopeptidase N-like N-terminal" evidence="14">
    <location>
        <begin position="88"/>
        <end position="270"/>
    </location>
</feature>
<evidence type="ECO:0000259" key="14">
    <source>
        <dbReference type="Pfam" id="PF17900"/>
    </source>
</evidence>
<dbReference type="FunFam" id="2.60.40.1730:FF:000002">
    <property type="entry name" value="Aminopeptidase"/>
    <property type="match status" value="1"/>
</dbReference>
<evidence type="ECO:0000259" key="12">
    <source>
        <dbReference type="Pfam" id="PF01433"/>
    </source>
</evidence>
<keyword evidence="3 11" id="KW-0645">Protease</keyword>
<dbReference type="GO" id="GO:0070006">
    <property type="term" value="F:metalloaminopeptidase activity"/>
    <property type="evidence" value="ECO:0007669"/>
    <property type="project" value="TreeGrafter"/>
</dbReference>
<comment type="cofactor">
    <cofactor evidence="9 11">
        <name>Zn(2+)</name>
        <dbReference type="ChEBI" id="CHEBI:29105"/>
    </cofactor>
    <text evidence="9 11">Binds 1 zinc ion per subunit.</text>
</comment>
<dbReference type="CDD" id="cd09601">
    <property type="entry name" value="M1_APN-Q_like"/>
    <property type="match status" value="1"/>
</dbReference>
<dbReference type="AlphaFoldDB" id="A0AAW2YYB4"/>
<evidence type="ECO:0000259" key="13">
    <source>
        <dbReference type="Pfam" id="PF11838"/>
    </source>
</evidence>
<accession>A0AAW2YYB4</accession>
<evidence type="ECO:0000256" key="9">
    <source>
        <dbReference type="PIRSR" id="PIRSR634016-3"/>
    </source>
</evidence>
<evidence type="ECO:0000256" key="10">
    <source>
        <dbReference type="PIRSR" id="PIRSR634016-4"/>
    </source>
</evidence>
<feature type="binding site" evidence="9">
    <location>
        <position position="381"/>
    </location>
    <ligand>
        <name>Zn(2+)</name>
        <dbReference type="ChEBI" id="CHEBI:29105"/>
        <note>catalytic</note>
    </ligand>
</feature>
<dbReference type="GO" id="GO:0016020">
    <property type="term" value="C:membrane"/>
    <property type="evidence" value="ECO:0007669"/>
    <property type="project" value="TreeGrafter"/>
</dbReference>
<feature type="active site" description="Proton acceptor" evidence="8">
    <location>
        <position position="378"/>
    </location>
</feature>
<dbReference type="GO" id="GO:0042277">
    <property type="term" value="F:peptide binding"/>
    <property type="evidence" value="ECO:0007669"/>
    <property type="project" value="TreeGrafter"/>
</dbReference>
<organism evidence="15 16">
    <name type="scientific">Acrasis kona</name>
    <dbReference type="NCBI Taxonomy" id="1008807"/>
    <lineage>
        <taxon>Eukaryota</taxon>
        <taxon>Discoba</taxon>
        <taxon>Heterolobosea</taxon>
        <taxon>Tetramitia</taxon>
        <taxon>Eutetramitia</taxon>
        <taxon>Acrasidae</taxon>
        <taxon>Acrasis</taxon>
    </lineage>
</organism>
<dbReference type="Gene3D" id="2.60.40.1730">
    <property type="entry name" value="tricorn interacting facor f3 domain"/>
    <property type="match status" value="1"/>
</dbReference>
<evidence type="ECO:0000256" key="4">
    <source>
        <dbReference type="ARBA" id="ARBA00022723"/>
    </source>
</evidence>
<dbReference type="Gene3D" id="1.25.50.20">
    <property type="match status" value="1"/>
</dbReference>
<keyword evidence="7 11" id="KW-0482">Metalloprotease</keyword>
<dbReference type="GO" id="GO:0005737">
    <property type="term" value="C:cytoplasm"/>
    <property type="evidence" value="ECO:0007669"/>
    <property type="project" value="TreeGrafter"/>
</dbReference>
<dbReference type="Proteomes" id="UP001431209">
    <property type="component" value="Unassembled WGS sequence"/>
</dbReference>
<evidence type="ECO:0000313" key="15">
    <source>
        <dbReference type="EMBL" id="KAL0482094.1"/>
    </source>
</evidence>
<evidence type="ECO:0000256" key="7">
    <source>
        <dbReference type="ARBA" id="ARBA00023049"/>
    </source>
</evidence>
<name>A0AAW2YYB4_9EUKA</name>
<dbReference type="SUPFAM" id="SSF63737">
    <property type="entry name" value="Leukotriene A4 hydrolase N-terminal domain"/>
    <property type="match status" value="1"/>
</dbReference>
<dbReference type="SUPFAM" id="SSF55486">
    <property type="entry name" value="Metalloproteases ('zincins'), catalytic domain"/>
    <property type="match status" value="1"/>
</dbReference>
<dbReference type="InterPro" id="IPR045357">
    <property type="entry name" value="Aminopeptidase_N-like_N"/>
</dbReference>
<dbReference type="InterPro" id="IPR042097">
    <property type="entry name" value="Aminopeptidase_N-like_N_sf"/>
</dbReference>
<dbReference type="GO" id="GO:0006508">
    <property type="term" value="P:proteolysis"/>
    <property type="evidence" value="ECO:0007669"/>
    <property type="project" value="UniProtKB-KW"/>
</dbReference>
<evidence type="ECO:0000256" key="11">
    <source>
        <dbReference type="RuleBase" id="RU364040"/>
    </source>
</evidence>
<dbReference type="InterPro" id="IPR001930">
    <property type="entry name" value="Peptidase_M1"/>
</dbReference>
<evidence type="ECO:0000256" key="5">
    <source>
        <dbReference type="ARBA" id="ARBA00022801"/>
    </source>
</evidence>
<dbReference type="PANTHER" id="PTHR11533">
    <property type="entry name" value="PROTEASE M1 ZINC METALLOPROTEASE"/>
    <property type="match status" value="1"/>
</dbReference>
<feature type="site" description="Transition state stabilizer" evidence="10">
    <location>
        <position position="463"/>
    </location>
</feature>
<dbReference type="GO" id="GO:0008270">
    <property type="term" value="F:zinc ion binding"/>
    <property type="evidence" value="ECO:0007669"/>
    <property type="project" value="UniProtKB-UniRule"/>
</dbReference>
<dbReference type="Pfam" id="PF17900">
    <property type="entry name" value="Peptidase_M1_N"/>
    <property type="match status" value="1"/>
</dbReference>
<dbReference type="GO" id="GO:0005615">
    <property type="term" value="C:extracellular space"/>
    <property type="evidence" value="ECO:0007669"/>
    <property type="project" value="TreeGrafter"/>
</dbReference>
<keyword evidence="4 9" id="KW-0479">Metal-binding</keyword>
<dbReference type="EMBL" id="JAOPGA020000819">
    <property type="protein sequence ID" value="KAL0482094.1"/>
    <property type="molecule type" value="Genomic_DNA"/>
</dbReference>
<dbReference type="InterPro" id="IPR024571">
    <property type="entry name" value="ERAP1-like_C_dom"/>
</dbReference>
<proteinExistence type="inferred from homology"/>
<dbReference type="FunFam" id="1.10.390.10:FF:000001">
    <property type="entry name" value="Aminopeptidase"/>
    <property type="match status" value="1"/>
</dbReference>
<comment type="caution">
    <text evidence="15">The sequence shown here is derived from an EMBL/GenBank/DDBJ whole genome shotgun (WGS) entry which is preliminary data.</text>
</comment>
<feature type="binding site" evidence="9">
    <location>
        <position position="400"/>
    </location>
    <ligand>
        <name>Zn(2+)</name>
        <dbReference type="ChEBI" id="CHEBI:29105"/>
        <note>catalytic</note>
    </ligand>
</feature>
<keyword evidence="16" id="KW-1185">Reference proteome</keyword>
<dbReference type="PRINTS" id="PR00756">
    <property type="entry name" value="ALADIPTASE"/>
</dbReference>
<sequence length="932" mass="106303">MMSTHKLVRTATALRPRIQFLLSGKSRVFDTRHYCAICSNIAKSAKTVSNEATQPRAPVINKISQPETELKKQTKMSVDRVILPTNVKPIKYHLTLEPDLDNFTFRGEERVELQVNADSNTITLNANELEIQSAQVTQGEKKLSGEITYDKENEYAIFTFPEPVTKGQTAILELHFTGLLNDKMSGFYRSKYQLNGEDRYMATTQFEATDARKAFPCWDEPAIKSIFEVSLIAPKDRTALSNMDVTSETLTSNDKKLVKFSPSPIMSTYLLAFIIGDFDYVEQKASNDVLIRVYVPKGKKEQGTFGLDVAVKVLPLLEEYFGQKYPLTKLDLAAIPDFAAGAMENWGLITYRETALLIDPIQSSSHSKQWVALVVAHEISHQWFGNLVTMEWWDDLWLNEGFATWVEYFAVDQLYPEWNIFEQFVHDDFGRAQSLDALKSSHPIQVPIRIAAEVDEIFDAISYSKGCAVIRMLVEHLGVDSFRKGLLHYLNQHKYSNASTNDLWNALSESNGNDLDVSTMMSTWTLQTGYPVLRLQHDSTTNQITITQMRYLDQGIEESDSSMWHIPIKYITDSGDGQPLVMTDRSITLQLNHDFKWFKLNPGQSGFYRVLYPDHFYDQLCDAIRSKSIGAIDRLGIQEDVFNLAKAGLISMKQVLNVLSAYTLEDNYTVLNSVSANCSQLYNLIKSDHDLLILFERFCNRLFVNQFELLGWKPRPDESHLTSMMRSLVISNLSKYNHKETIQHGLEIYPKNGEMELLDEVCVPDLRSSLYSINIKNSDEAYHQVLNRYGSIDLNEEKIRCLKSLGSTRNVTLLEKTLEMCGSVKSQDAFYVLSGVVDNPLGSALGWQYLKSNYEEIKNRYDGGWLFNRMIKVATQSLTTNQDANDVEEFFADKTTPSIKRTVAQCLETVRLNAKWYENSKADLKQWLESNQ</sequence>
<keyword evidence="6 9" id="KW-0862">Zinc</keyword>
<dbReference type="InterPro" id="IPR014782">
    <property type="entry name" value="Peptidase_M1_dom"/>
</dbReference>
<dbReference type="GO" id="GO:0043171">
    <property type="term" value="P:peptide catabolic process"/>
    <property type="evidence" value="ECO:0007669"/>
    <property type="project" value="TreeGrafter"/>
</dbReference>
<evidence type="ECO:0000256" key="1">
    <source>
        <dbReference type="ARBA" id="ARBA00010136"/>
    </source>
</evidence>
<gene>
    <name evidence="15" type="ORF">AKO1_013216</name>
</gene>
<keyword evidence="5 11" id="KW-0378">Hydrolase</keyword>
<evidence type="ECO:0000256" key="8">
    <source>
        <dbReference type="PIRSR" id="PIRSR634016-1"/>
    </source>
</evidence>
<dbReference type="FunFam" id="1.25.50.20:FF:000002">
    <property type="entry name" value="Aminopeptidase"/>
    <property type="match status" value="1"/>
</dbReference>
<evidence type="ECO:0000256" key="2">
    <source>
        <dbReference type="ARBA" id="ARBA00022438"/>
    </source>
</evidence>
<evidence type="ECO:0000256" key="6">
    <source>
        <dbReference type="ARBA" id="ARBA00022833"/>
    </source>
</evidence>
<dbReference type="Pfam" id="PF11838">
    <property type="entry name" value="ERAP1_C"/>
    <property type="match status" value="1"/>
</dbReference>
<feature type="domain" description="ERAP1-like C-terminal" evidence="13">
    <location>
        <begin position="597"/>
        <end position="911"/>
    </location>
</feature>
<dbReference type="Gene3D" id="2.60.40.1910">
    <property type="match status" value="1"/>
</dbReference>
<feature type="binding site" evidence="9">
    <location>
        <position position="377"/>
    </location>
    <ligand>
        <name>Zn(2+)</name>
        <dbReference type="ChEBI" id="CHEBI:29105"/>
        <note>catalytic</note>
    </ligand>
</feature>
<dbReference type="PANTHER" id="PTHR11533:SF174">
    <property type="entry name" value="PUROMYCIN-SENSITIVE AMINOPEPTIDASE-RELATED"/>
    <property type="match status" value="1"/>
</dbReference>
<keyword evidence="2 11" id="KW-0031">Aminopeptidase</keyword>
<dbReference type="InterPro" id="IPR027268">
    <property type="entry name" value="Peptidase_M4/M1_CTD_sf"/>
</dbReference>
<dbReference type="Pfam" id="PF01433">
    <property type="entry name" value="Peptidase_M1"/>
    <property type="match status" value="1"/>
</dbReference>
<feature type="domain" description="Peptidase M1 membrane alanine aminopeptidase" evidence="12">
    <location>
        <begin position="305"/>
        <end position="524"/>
    </location>
</feature>
<protein>
    <recommendedName>
        <fullName evidence="11">Aminopeptidase</fullName>
        <ecNumber evidence="11">3.4.11.-</ecNumber>
    </recommendedName>
</protein>
<evidence type="ECO:0000256" key="3">
    <source>
        <dbReference type="ARBA" id="ARBA00022670"/>
    </source>
</evidence>
<reference evidence="15 16" key="1">
    <citation type="submission" date="2024-03" db="EMBL/GenBank/DDBJ databases">
        <title>The Acrasis kona genome and developmental transcriptomes reveal deep origins of eukaryotic multicellular pathways.</title>
        <authorList>
            <person name="Sheikh S."/>
            <person name="Fu C.-J."/>
            <person name="Brown M.W."/>
            <person name="Baldauf S.L."/>
        </authorList>
    </citation>
    <scope>NUCLEOTIDE SEQUENCE [LARGE SCALE GENOMIC DNA]</scope>
    <source>
        <strain evidence="15 16">ATCC MYA-3509</strain>
    </source>
</reference>